<reference evidence="3 4" key="1">
    <citation type="submission" date="2023-01" db="EMBL/GenBank/DDBJ databases">
        <title>Sporosarcina sp. nov., isolated from Korean tranditional fermented seafood 'Jeotgal'.</title>
        <authorList>
            <person name="Yang A.-I."/>
        </authorList>
    </citation>
    <scope>NUCLEOTIDE SEQUENCE [LARGE SCALE GENOMIC DNA]</scope>
    <source>
        <strain evidence="3 4">B2O-1</strain>
    </source>
</reference>
<proteinExistence type="predicted"/>
<dbReference type="Pfam" id="PF04014">
    <property type="entry name" value="MazE_antitoxin"/>
    <property type="match status" value="1"/>
</dbReference>
<dbReference type="GO" id="GO:0003677">
    <property type="term" value="F:DNA binding"/>
    <property type="evidence" value="ECO:0007669"/>
    <property type="project" value="UniProtKB-KW"/>
</dbReference>
<keyword evidence="4" id="KW-1185">Reference proteome</keyword>
<dbReference type="InterPro" id="IPR052731">
    <property type="entry name" value="B_subtilis_Trans_State_Reg"/>
</dbReference>
<dbReference type="PROSITE" id="PS51740">
    <property type="entry name" value="SPOVT_ABRB"/>
    <property type="match status" value="1"/>
</dbReference>
<dbReference type="EMBL" id="CP116341">
    <property type="protein sequence ID" value="WOV83333.1"/>
    <property type="molecule type" value="Genomic_DNA"/>
</dbReference>
<organism evidence="3 4">
    <name type="scientific">Sporosarcina jeotgali</name>
    <dbReference type="NCBI Taxonomy" id="3020056"/>
    <lineage>
        <taxon>Bacteria</taxon>
        <taxon>Bacillati</taxon>
        <taxon>Bacillota</taxon>
        <taxon>Bacilli</taxon>
        <taxon>Bacillales</taxon>
        <taxon>Caryophanaceae</taxon>
        <taxon>Sporosarcina</taxon>
    </lineage>
</organism>
<evidence type="ECO:0000313" key="4">
    <source>
        <dbReference type="Proteomes" id="UP001303532"/>
    </source>
</evidence>
<gene>
    <name evidence="3" type="ORF">PGH26_10395</name>
</gene>
<dbReference type="Gene3D" id="2.10.260.10">
    <property type="match status" value="1"/>
</dbReference>
<dbReference type="InterPro" id="IPR037914">
    <property type="entry name" value="SpoVT-AbrB_sf"/>
</dbReference>
<dbReference type="PANTHER" id="PTHR36432">
    <property type="match status" value="1"/>
</dbReference>
<evidence type="ECO:0000256" key="1">
    <source>
        <dbReference type="PROSITE-ProRule" id="PRU01076"/>
    </source>
</evidence>
<feature type="domain" description="SpoVT-AbrB" evidence="2">
    <location>
        <begin position="5"/>
        <end position="50"/>
    </location>
</feature>
<evidence type="ECO:0000313" key="3">
    <source>
        <dbReference type="EMBL" id="WOV83333.1"/>
    </source>
</evidence>
<protein>
    <submittedName>
        <fullName evidence="3">AbrB/MazE/SpoVT family DNA-binding domain-containing protein</fullName>
    </submittedName>
</protein>
<dbReference type="NCBIfam" id="TIGR01439">
    <property type="entry name" value="lp_hng_hel_AbrB"/>
    <property type="match status" value="1"/>
</dbReference>
<dbReference type="RefSeq" id="WP_323691022.1">
    <property type="nucleotide sequence ID" value="NZ_CP116341.1"/>
</dbReference>
<dbReference type="Proteomes" id="UP001303532">
    <property type="component" value="Chromosome"/>
</dbReference>
<dbReference type="Pfam" id="PF18277">
    <property type="entry name" value="AbrB_C"/>
    <property type="match status" value="1"/>
</dbReference>
<keyword evidence="1 3" id="KW-0238">DNA-binding</keyword>
<dbReference type="PANTHER" id="PTHR36432:SF4">
    <property type="entry name" value="TRANSITION STATE REGULATOR ABH-RELATED"/>
    <property type="match status" value="1"/>
</dbReference>
<evidence type="ECO:0000259" key="2">
    <source>
        <dbReference type="PROSITE" id="PS51740"/>
    </source>
</evidence>
<name>A0ABZ0KTG5_9BACL</name>
<dbReference type="SMART" id="SM00966">
    <property type="entry name" value="SpoVT_AbrB"/>
    <property type="match status" value="1"/>
</dbReference>
<dbReference type="InterPro" id="IPR007159">
    <property type="entry name" value="SpoVT-AbrB_dom"/>
</dbReference>
<dbReference type="InterPro" id="IPR040678">
    <property type="entry name" value="AbrB_C"/>
</dbReference>
<accession>A0ABZ0KTG5</accession>
<dbReference type="SUPFAM" id="SSF89447">
    <property type="entry name" value="AbrB/MazE/MraZ-like"/>
    <property type="match status" value="1"/>
</dbReference>
<sequence length="89" mass="10021">MRSLGVVRKVDHLGRIVIPIELRETMKLPEGQPLEFFTEAENIILRSYKIREACVITGEISSDNFELSNGMFVSPAGAEIILKEVKQAF</sequence>